<proteinExistence type="predicted"/>
<dbReference type="Proteomes" id="UP000197535">
    <property type="component" value="Unassembled WGS sequence"/>
</dbReference>
<dbReference type="EMBL" id="LSTO01000001">
    <property type="protein sequence ID" value="OWW21126.1"/>
    <property type="molecule type" value="Genomic_DNA"/>
</dbReference>
<accession>A0A254TEP3</accession>
<sequence>MEVGLLSERVTFKPLYEPLQPAIRFFHLPLPASPTVCLAAHLPPKGRRVGLTEFHVDDTSGLGAACSPMAKTSTYSHNKREYPAMHQFG</sequence>
<keyword evidence="2" id="KW-1185">Reference proteome</keyword>
<comment type="caution">
    <text evidence="1">The sequence shown here is derived from an EMBL/GenBank/DDBJ whole genome shotgun (WGS) entry which is preliminary data.</text>
</comment>
<evidence type="ECO:0000313" key="2">
    <source>
        <dbReference type="Proteomes" id="UP000197535"/>
    </source>
</evidence>
<name>A0A254TEP3_9BURK</name>
<evidence type="ECO:0000313" key="1">
    <source>
        <dbReference type="EMBL" id="OWW21126.1"/>
    </source>
</evidence>
<reference evidence="1 2" key="1">
    <citation type="submission" date="2016-02" db="EMBL/GenBank/DDBJ databases">
        <authorList>
            <person name="Wen L."/>
            <person name="He K."/>
            <person name="Yang H."/>
        </authorList>
    </citation>
    <scope>NUCLEOTIDE SEQUENCE [LARGE SCALE GENOMIC DNA]</scope>
    <source>
        <strain evidence="1 2">TSA40</strain>
    </source>
</reference>
<protein>
    <submittedName>
        <fullName evidence="1">Uncharacterized protein</fullName>
    </submittedName>
</protein>
<gene>
    <name evidence="1" type="ORF">AYR66_18260</name>
</gene>
<dbReference type="AlphaFoldDB" id="A0A254TEP3"/>
<organism evidence="1 2">
    <name type="scientific">Noviherbaspirillum denitrificans</name>
    <dbReference type="NCBI Taxonomy" id="1968433"/>
    <lineage>
        <taxon>Bacteria</taxon>
        <taxon>Pseudomonadati</taxon>
        <taxon>Pseudomonadota</taxon>
        <taxon>Betaproteobacteria</taxon>
        <taxon>Burkholderiales</taxon>
        <taxon>Oxalobacteraceae</taxon>
        <taxon>Noviherbaspirillum</taxon>
    </lineage>
</organism>